<accession>A0AA36G0W0</accession>
<evidence type="ECO:0000313" key="1">
    <source>
        <dbReference type="EMBL" id="CAJ0574200.1"/>
    </source>
</evidence>
<reference evidence="1" key="1">
    <citation type="submission" date="2023-06" db="EMBL/GenBank/DDBJ databases">
        <authorList>
            <person name="Delattre M."/>
        </authorList>
    </citation>
    <scope>NUCLEOTIDE SEQUENCE</scope>
    <source>
        <strain evidence="1">AF72</strain>
    </source>
</reference>
<organism evidence="1 2">
    <name type="scientific">Mesorhabditis spiculigera</name>
    <dbReference type="NCBI Taxonomy" id="96644"/>
    <lineage>
        <taxon>Eukaryota</taxon>
        <taxon>Metazoa</taxon>
        <taxon>Ecdysozoa</taxon>
        <taxon>Nematoda</taxon>
        <taxon>Chromadorea</taxon>
        <taxon>Rhabditida</taxon>
        <taxon>Rhabditina</taxon>
        <taxon>Rhabditomorpha</taxon>
        <taxon>Rhabditoidea</taxon>
        <taxon>Rhabditidae</taxon>
        <taxon>Mesorhabditinae</taxon>
        <taxon>Mesorhabditis</taxon>
    </lineage>
</organism>
<dbReference type="AlphaFoldDB" id="A0AA36G0W0"/>
<dbReference type="EMBL" id="CATQJA010002628">
    <property type="protein sequence ID" value="CAJ0574200.1"/>
    <property type="molecule type" value="Genomic_DNA"/>
</dbReference>
<keyword evidence="2" id="KW-1185">Reference proteome</keyword>
<dbReference type="Proteomes" id="UP001177023">
    <property type="component" value="Unassembled WGS sequence"/>
</dbReference>
<proteinExistence type="predicted"/>
<gene>
    <name evidence="1" type="ORF">MSPICULIGERA_LOCUS12540</name>
</gene>
<sequence>MNEKIKSVKLKIGGDPELLNATFMQEFYNWGGYTSNKSFIDQVFKNHIDFPLKVIDQKVINEVLSNLYGVRVAFQARPIPSQHYVCQHPSIRSNLQLHERVEDELGQPMLAPEPAGIPRNRLQCSSAY</sequence>
<feature type="non-terminal residue" evidence="1">
    <location>
        <position position="1"/>
    </location>
</feature>
<name>A0AA36G0W0_9BILA</name>
<protein>
    <submittedName>
        <fullName evidence="1">Uncharacterized protein</fullName>
    </submittedName>
</protein>
<comment type="caution">
    <text evidence="1">The sequence shown here is derived from an EMBL/GenBank/DDBJ whole genome shotgun (WGS) entry which is preliminary data.</text>
</comment>
<evidence type="ECO:0000313" key="2">
    <source>
        <dbReference type="Proteomes" id="UP001177023"/>
    </source>
</evidence>